<keyword evidence="4" id="KW-1185">Reference proteome</keyword>
<proteinExistence type="predicted"/>
<feature type="region of interest" description="Disordered" evidence="1">
    <location>
        <begin position="119"/>
        <end position="164"/>
    </location>
</feature>
<evidence type="ECO:0000256" key="2">
    <source>
        <dbReference type="SAM" id="SignalP"/>
    </source>
</evidence>
<evidence type="ECO:0000256" key="1">
    <source>
        <dbReference type="SAM" id="MobiDB-lite"/>
    </source>
</evidence>
<dbReference type="RefSeq" id="WP_394824803.1">
    <property type="nucleotide sequence ID" value="NZ_CP089984.1"/>
</dbReference>
<dbReference type="Proteomes" id="UP001370348">
    <property type="component" value="Chromosome"/>
</dbReference>
<protein>
    <recommendedName>
        <fullName evidence="5">Lipoprotein</fullName>
    </recommendedName>
</protein>
<dbReference type="EMBL" id="CP089984">
    <property type="protein sequence ID" value="WXB15178.1"/>
    <property type="molecule type" value="Genomic_DNA"/>
</dbReference>
<feature type="chain" id="PRO_5047353572" description="Lipoprotein" evidence="2">
    <location>
        <begin position="23"/>
        <end position="164"/>
    </location>
</feature>
<keyword evidence="2" id="KW-0732">Signal</keyword>
<sequence>MKIRHLLPSAILVLSAAGFGLAACSSGGSNDGGGGGGAPGGGQAPGADAGGVPNRSKPAPAGYFAPCTQIGEPGDCPAGLFCRDYNKRGPHCTHACTNNDDCELPSKGCGANAPRSCAMPEPDGGGGGGGGGGNGGGKDGGKMGFGEDLDDDEAIMPETAESMR</sequence>
<accession>A0ABZ2LZ89</accession>
<organism evidence="3 4">
    <name type="scientific">Pendulispora albinea</name>
    <dbReference type="NCBI Taxonomy" id="2741071"/>
    <lineage>
        <taxon>Bacteria</taxon>
        <taxon>Pseudomonadati</taxon>
        <taxon>Myxococcota</taxon>
        <taxon>Myxococcia</taxon>
        <taxon>Myxococcales</taxon>
        <taxon>Sorangiineae</taxon>
        <taxon>Pendulisporaceae</taxon>
        <taxon>Pendulispora</taxon>
    </lineage>
</organism>
<feature type="region of interest" description="Disordered" evidence="1">
    <location>
        <begin position="32"/>
        <end position="55"/>
    </location>
</feature>
<gene>
    <name evidence="3" type="ORF">LZC94_46090</name>
</gene>
<evidence type="ECO:0000313" key="3">
    <source>
        <dbReference type="EMBL" id="WXB15178.1"/>
    </source>
</evidence>
<evidence type="ECO:0008006" key="5">
    <source>
        <dbReference type="Google" id="ProtNLM"/>
    </source>
</evidence>
<feature type="signal peptide" evidence="2">
    <location>
        <begin position="1"/>
        <end position="22"/>
    </location>
</feature>
<feature type="compositionally biased region" description="Gly residues" evidence="1">
    <location>
        <begin position="123"/>
        <end position="144"/>
    </location>
</feature>
<feature type="compositionally biased region" description="Gly residues" evidence="1">
    <location>
        <begin position="32"/>
        <end position="44"/>
    </location>
</feature>
<evidence type="ECO:0000313" key="4">
    <source>
        <dbReference type="Proteomes" id="UP001370348"/>
    </source>
</evidence>
<name>A0ABZ2LZ89_9BACT</name>
<dbReference type="PROSITE" id="PS51257">
    <property type="entry name" value="PROKAR_LIPOPROTEIN"/>
    <property type="match status" value="1"/>
</dbReference>
<reference evidence="3 4" key="1">
    <citation type="submission" date="2021-12" db="EMBL/GenBank/DDBJ databases">
        <title>Discovery of the Pendulisporaceae a myxobacterial family with distinct sporulation behavior and unique specialized metabolism.</title>
        <authorList>
            <person name="Garcia R."/>
            <person name="Popoff A."/>
            <person name="Bader C.D."/>
            <person name="Loehr J."/>
            <person name="Walesch S."/>
            <person name="Walt C."/>
            <person name="Boldt J."/>
            <person name="Bunk B."/>
            <person name="Haeckl F.J.F.P.J."/>
            <person name="Gunesch A.P."/>
            <person name="Birkelbach J."/>
            <person name="Nuebel U."/>
            <person name="Pietschmann T."/>
            <person name="Bach T."/>
            <person name="Mueller R."/>
        </authorList>
    </citation>
    <scope>NUCLEOTIDE SEQUENCE [LARGE SCALE GENOMIC DNA]</scope>
    <source>
        <strain evidence="3 4">MSr11954</strain>
    </source>
</reference>